<dbReference type="AlphaFoldDB" id="A0A4Y2QJX0"/>
<gene>
    <name evidence="1" type="ORF">AVEN_157462_1</name>
</gene>
<sequence>MIASSNRAAFYMFLDGKSKFHSKYLTTLLVCGQKKGEGKKREKAASPSYSAIMKESEKKGALFCRNGFGEGKKTSVIPFDCPWGRVFLSCVNSNQSIHHI</sequence>
<dbReference type="EMBL" id="BGPR01014078">
    <property type="protein sequence ID" value="GBN63624.1"/>
    <property type="molecule type" value="Genomic_DNA"/>
</dbReference>
<protein>
    <submittedName>
        <fullName evidence="1">Uncharacterized protein</fullName>
    </submittedName>
</protein>
<evidence type="ECO:0000313" key="1">
    <source>
        <dbReference type="EMBL" id="GBN63624.1"/>
    </source>
</evidence>
<dbReference type="Proteomes" id="UP000499080">
    <property type="component" value="Unassembled WGS sequence"/>
</dbReference>
<accession>A0A4Y2QJX0</accession>
<reference evidence="1 2" key="1">
    <citation type="journal article" date="2019" name="Sci. Rep.">
        <title>Orb-weaving spider Araneus ventricosus genome elucidates the spidroin gene catalogue.</title>
        <authorList>
            <person name="Kono N."/>
            <person name="Nakamura H."/>
            <person name="Ohtoshi R."/>
            <person name="Moran D.A.P."/>
            <person name="Shinohara A."/>
            <person name="Yoshida Y."/>
            <person name="Fujiwara M."/>
            <person name="Mori M."/>
            <person name="Tomita M."/>
            <person name="Arakawa K."/>
        </authorList>
    </citation>
    <scope>NUCLEOTIDE SEQUENCE [LARGE SCALE GENOMIC DNA]</scope>
</reference>
<organism evidence="1 2">
    <name type="scientific">Araneus ventricosus</name>
    <name type="common">Orbweaver spider</name>
    <name type="synonym">Epeira ventricosa</name>
    <dbReference type="NCBI Taxonomy" id="182803"/>
    <lineage>
        <taxon>Eukaryota</taxon>
        <taxon>Metazoa</taxon>
        <taxon>Ecdysozoa</taxon>
        <taxon>Arthropoda</taxon>
        <taxon>Chelicerata</taxon>
        <taxon>Arachnida</taxon>
        <taxon>Araneae</taxon>
        <taxon>Araneomorphae</taxon>
        <taxon>Entelegynae</taxon>
        <taxon>Araneoidea</taxon>
        <taxon>Araneidae</taxon>
        <taxon>Araneus</taxon>
    </lineage>
</organism>
<name>A0A4Y2QJX0_ARAVE</name>
<keyword evidence="2" id="KW-1185">Reference proteome</keyword>
<evidence type="ECO:0000313" key="2">
    <source>
        <dbReference type="Proteomes" id="UP000499080"/>
    </source>
</evidence>
<proteinExistence type="predicted"/>
<comment type="caution">
    <text evidence="1">The sequence shown here is derived from an EMBL/GenBank/DDBJ whole genome shotgun (WGS) entry which is preliminary data.</text>
</comment>